<reference evidence="2" key="1">
    <citation type="submission" date="2017-02" db="EMBL/GenBank/DDBJ databases">
        <authorList>
            <person name="Varghese N."/>
            <person name="Submissions S."/>
        </authorList>
    </citation>
    <scope>NUCLEOTIDE SEQUENCE [LARGE SCALE GENOMIC DNA]</scope>
    <source>
        <strain evidence="2">ATCC 35199</strain>
    </source>
</reference>
<protein>
    <submittedName>
        <fullName evidence="1">Uncharacterized protein</fullName>
    </submittedName>
</protein>
<sequence length="119" mass="13577">MTILQSAIICKEVQELSNGNLNFINVSSQFYNKEIAEFDFVVSWILQEGVYKEKITLIDPSGEAIPSSEKQLEAQNYFFTSITTFTVEFEKSGVYYISIGLDEKEFMKIPVIISSHDTE</sequence>
<proteinExistence type="predicted"/>
<dbReference type="AlphaFoldDB" id="A0A1T5BQ40"/>
<accession>A0A1T5BQ40</accession>
<evidence type="ECO:0000313" key="2">
    <source>
        <dbReference type="Proteomes" id="UP000243406"/>
    </source>
</evidence>
<organism evidence="1 2">
    <name type="scientific">Acetoanaerobium noterae</name>
    <dbReference type="NCBI Taxonomy" id="745369"/>
    <lineage>
        <taxon>Bacteria</taxon>
        <taxon>Bacillati</taxon>
        <taxon>Bacillota</taxon>
        <taxon>Clostridia</taxon>
        <taxon>Peptostreptococcales</taxon>
        <taxon>Filifactoraceae</taxon>
        <taxon>Acetoanaerobium</taxon>
    </lineage>
</organism>
<evidence type="ECO:0000313" key="1">
    <source>
        <dbReference type="EMBL" id="SKB49209.1"/>
    </source>
</evidence>
<dbReference type="EMBL" id="FUYN01000003">
    <property type="protein sequence ID" value="SKB49209.1"/>
    <property type="molecule type" value="Genomic_DNA"/>
</dbReference>
<name>A0A1T5BQ40_9FIRM</name>
<gene>
    <name evidence="1" type="ORF">SAMN02745120_1779</name>
</gene>
<keyword evidence="2" id="KW-1185">Reference proteome</keyword>
<dbReference type="RefSeq" id="WP_079589608.1">
    <property type="nucleotide sequence ID" value="NZ_FUYN01000003.1"/>
</dbReference>
<dbReference type="Proteomes" id="UP000243406">
    <property type="component" value="Unassembled WGS sequence"/>
</dbReference>